<proteinExistence type="predicted"/>
<gene>
    <name evidence="2" type="ORF">MAR_022887</name>
</gene>
<feature type="non-terminal residue" evidence="2">
    <location>
        <position position="237"/>
    </location>
</feature>
<feature type="domain" description="PiggyBac transposable element-derived protein" evidence="1">
    <location>
        <begin position="1"/>
        <end position="93"/>
    </location>
</feature>
<sequence length="237" mass="27394">WSNTSVLELQAYIALQIAMGINSKPKLADYWSTYWLTANKFSDVMSRNWYQLLNTLHFNDNDQRVGRGQEGYDPLFKFWPLLDIIDVRYTDAYATEINTGYGLRFLIYTGKNTFSAERSPEFSMTEQVCIKMMNGYENRGHTLHMVNFYSSPRLFQELKVQGFGACGTVRSNRKFIPFDMQPSALALDKGDDSVFMRTQDLITCTMVDTKRVISLVLCTLTIHSTKLFETKKKQTEN</sequence>
<dbReference type="InterPro" id="IPR029526">
    <property type="entry name" value="PGBD"/>
</dbReference>
<protein>
    <recommendedName>
        <fullName evidence="1">PiggyBac transposable element-derived protein domain-containing protein</fullName>
    </recommendedName>
</protein>
<dbReference type="EMBL" id="CP111014">
    <property type="protein sequence ID" value="WAQ98514.1"/>
    <property type="molecule type" value="Genomic_DNA"/>
</dbReference>
<feature type="domain" description="PiggyBac transposable element-derived protein" evidence="1">
    <location>
        <begin position="95"/>
        <end position="235"/>
    </location>
</feature>
<dbReference type="Pfam" id="PF13843">
    <property type="entry name" value="DDE_Tnp_1_7"/>
    <property type="match status" value="2"/>
</dbReference>
<dbReference type="Proteomes" id="UP001164746">
    <property type="component" value="Chromosome 3"/>
</dbReference>
<reference evidence="2" key="1">
    <citation type="submission" date="2022-11" db="EMBL/GenBank/DDBJ databases">
        <title>Centuries of genome instability and evolution in soft-shell clam transmissible cancer (bioRxiv).</title>
        <authorList>
            <person name="Hart S.F.M."/>
            <person name="Yonemitsu M.A."/>
            <person name="Giersch R.M."/>
            <person name="Beal B.F."/>
            <person name="Arriagada G."/>
            <person name="Davis B.W."/>
            <person name="Ostrander E.A."/>
            <person name="Goff S.P."/>
            <person name="Metzger M.J."/>
        </authorList>
    </citation>
    <scope>NUCLEOTIDE SEQUENCE</scope>
    <source>
        <strain evidence="2">MELC-2E11</strain>
        <tissue evidence="2">Siphon/mantle</tissue>
    </source>
</reference>
<evidence type="ECO:0000313" key="2">
    <source>
        <dbReference type="EMBL" id="WAQ98514.1"/>
    </source>
</evidence>
<keyword evidence="3" id="KW-1185">Reference proteome</keyword>
<accession>A0ABY7DMC2</accession>
<evidence type="ECO:0000259" key="1">
    <source>
        <dbReference type="Pfam" id="PF13843"/>
    </source>
</evidence>
<organism evidence="2 3">
    <name type="scientific">Mya arenaria</name>
    <name type="common">Soft-shell clam</name>
    <dbReference type="NCBI Taxonomy" id="6604"/>
    <lineage>
        <taxon>Eukaryota</taxon>
        <taxon>Metazoa</taxon>
        <taxon>Spiralia</taxon>
        <taxon>Lophotrochozoa</taxon>
        <taxon>Mollusca</taxon>
        <taxon>Bivalvia</taxon>
        <taxon>Autobranchia</taxon>
        <taxon>Heteroconchia</taxon>
        <taxon>Euheterodonta</taxon>
        <taxon>Imparidentia</taxon>
        <taxon>Neoheterodontei</taxon>
        <taxon>Myida</taxon>
        <taxon>Myoidea</taxon>
        <taxon>Myidae</taxon>
        <taxon>Mya</taxon>
    </lineage>
</organism>
<name>A0ABY7DMC2_MYAAR</name>
<dbReference type="PANTHER" id="PTHR46599:SF3">
    <property type="entry name" value="PIGGYBAC TRANSPOSABLE ELEMENT-DERIVED PROTEIN 4"/>
    <property type="match status" value="1"/>
</dbReference>
<evidence type="ECO:0000313" key="3">
    <source>
        <dbReference type="Proteomes" id="UP001164746"/>
    </source>
</evidence>
<dbReference type="PANTHER" id="PTHR46599">
    <property type="entry name" value="PIGGYBAC TRANSPOSABLE ELEMENT-DERIVED PROTEIN 4"/>
    <property type="match status" value="1"/>
</dbReference>